<sequence>MKILLILSLISLASSVSNASSSLPKCTLLERLSAYIRVPHCRVQTPLGGRAELVCRQRHPLLHPAQWTWLKNGYPIHPSNNTYIISSPCSTSLLIFNISSEDYGTYVCSLFFPKQERSFDMKVSLLSLPFSHVSTPAVLRLRRSYSGTQQNLHRPANYTWTILDFQGNILHSISNLTLWPWFPALYFDFAEMLVGVHGFKHKTKCDPSPREVWNTGPGLYICPGHLTDLSHLDKCGTISDWYCKSWQCVSTGKIWWTAPYTTDYIKAILGPDNNLPWNSCTNWACCGVRLNPMTVTFTSHGRSLPITEWFKGKRWGGRSNDNSKHSHPGNIFIIRLTMSLETSPPVGPNKQVNSPFLQPLTKRNNPLVSLVSSAHDALVAARAFPNNDSRCWLCMSSQPPFYEAIGSALPFANSTSDTGCRWSNSSITVSSIEGQGCCLGYVPSNFSHFCINASSDAYTSCTTYLSKERLGFDSGGWAIMYTTLSTADLFKRFNGQFFIPSNGSIWACSTGATACVSGDILHTQKAFCIQVYLLPKMSVFSNNEFLSRMETPQYFPRTKREMVTTMTLSLLLGLGAAGAATGIAGMVVADQNIRRLSAEIDDDLKRIEQSMVALQNSLTSLSKLFYKIGGAWTCYS</sequence>
<dbReference type="InterPro" id="IPR036179">
    <property type="entry name" value="Ig-like_dom_sf"/>
</dbReference>
<feature type="signal peptide" evidence="3">
    <location>
        <begin position="1"/>
        <end position="15"/>
    </location>
</feature>
<evidence type="ECO:0000313" key="5">
    <source>
        <dbReference type="Ensembl" id="ENSNNAP00000016476.1"/>
    </source>
</evidence>
<feature type="chain" id="PRO_5034563632" description="Ig-like domain-containing protein" evidence="3">
    <location>
        <begin position="16"/>
        <end position="636"/>
    </location>
</feature>
<evidence type="ECO:0000256" key="1">
    <source>
        <dbReference type="ARBA" id="ARBA00023319"/>
    </source>
</evidence>
<dbReference type="GeneTree" id="ENSGT00690000102286"/>
<name>A0A8C6XM72_NAJNA</name>
<dbReference type="PANTHER" id="PTHR10424:SF82">
    <property type="entry name" value="ENVELOPE GLYCOPROTEIN-RELATED"/>
    <property type="match status" value="1"/>
</dbReference>
<dbReference type="SUPFAM" id="SSF49830">
    <property type="entry name" value="ENV polyprotein, receptor-binding domain"/>
    <property type="match status" value="1"/>
</dbReference>
<protein>
    <recommendedName>
        <fullName evidence="4">Ig-like domain-containing protein</fullName>
    </recommendedName>
</protein>
<dbReference type="OrthoDB" id="9050420at2759"/>
<dbReference type="Pfam" id="PF00429">
    <property type="entry name" value="TLV_coat"/>
    <property type="match status" value="1"/>
</dbReference>
<keyword evidence="1" id="KW-0393">Immunoglobulin domain</keyword>
<dbReference type="AlphaFoldDB" id="A0A8C6XM72"/>
<reference evidence="5" key="1">
    <citation type="submission" date="2025-08" db="UniProtKB">
        <authorList>
            <consortium name="Ensembl"/>
        </authorList>
    </citation>
    <scope>IDENTIFICATION</scope>
</reference>
<dbReference type="PANTHER" id="PTHR10424">
    <property type="entry name" value="VIRAL ENVELOPE PROTEIN"/>
    <property type="match status" value="1"/>
</dbReference>
<dbReference type="SUPFAM" id="SSF48726">
    <property type="entry name" value="Immunoglobulin"/>
    <property type="match status" value="1"/>
</dbReference>
<keyword evidence="2" id="KW-1133">Transmembrane helix</keyword>
<dbReference type="InterPro" id="IPR013151">
    <property type="entry name" value="Immunoglobulin_dom"/>
</dbReference>
<dbReference type="InterPro" id="IPR007110">
    <property type="entry name" value="Ig-like_dom"/>
</dbReference>
<feature type="domain" description="Ig-like" evidence="4">
    <location>
        <begin position="24"/>
        <end position="124"/>
    </location>
</feature>
<evidence type="ECO:0000259" key="4">
    <source>
        <dbReference type="PROSITE" id="PS50835"/>
    </source>
</evidence>
<keyword evidence="3" id="KW-0732">Signal</keyword>
<dbReference type="Gene3D" id="2.60.40.10">
    <property type="entry name" value="Immunoglobulins"/>
    <property type="match status" value="1"/>
</dbReference>
<dbReference type="Gene3D" id="1.10.287.210">
    <property type="match status" value="1"/>
</dbReference>
<dbReference type="Proteomes" id="UP000694559">
    <property type="component" value="Unplaced"/>
</dbReference>
<proteinExistence type="predicted"/>
<dbReference type="InterPro" id="IPR018154">
    <property type="entry name" value="TLV/ENV_coat_polyprotein"/>
</dbReference>
<dbReference type="InterPro" id="IPR013783">
    <property type="entry name" value="Ig-like_fold"/>
</dbReference>
<organism evidence="5 6">
    <name type="scientific">Naja naja</name>
    <name type="common">Indian cobra</name>
    <dbReference type="NCBI Taxonomy" id="35670"/>
    <lineage>
        <taxon>Eukaryota</taxon>
        <taxon>Metazoa</taxon>
        <taxon>Chordata</taxon>
        <taxon>Craniata</taxon>
        <taxon>Vertebrata</taxon>
        <taxon>Euteleostomi</taxon>
        <taxon>Lepidosauria</taxon>
        <taxon>Squamata</taxon>
        <taxon>Bifurcata</taxon>
        <taxon>Unidentata</taxon>
        <taxon>Episquamata</taxon>
        <taxon>Toxicofera</taxon>
        <taxon>Serpentes</taxon>
        <taxon>Colubroidea</taxon>
        <taxon>Elapidae</taxon>
        <taxon>Elapinae</taxon>
        <taxon>Naja</taxon>
    </lineage>
</organism>
<keyword evidence="2" id="KW-0812">Transmembrane</keyword>
<dbReference type="PROSITE" id="PS50835">
    <property type="entry name" value="IG_LIKE"/>
    <property type="match status" value="1"/>
</dbReference>
<keyword evidence="6" id="KW-1185">Reference proteome</keyword>
<feature type="transmembrane region" description="Helical" evidence="2">
    <location>
        <begin position="566"/>
        <end position="589"/>
    </location>
</feature>
<evidence type="ECO:0000313" key="6">
    <source>
        <dbReference type="Proteomes" id="UP000694559"/>
    </source>
</evidence>
<accession>A0A8C6XM72</accession>
<reference evidence="5" key="2">
    <citation type="submission" date="2025-09" db="UniProtKB">
        <authorList>
            <consortium name="Ensembl"/>
        </authorList>
    </citation>
    <scope>IDENTIFICATION</scope>
</reference>
<dbReference type="Gene3D" id="3.90.310.10">
    <property type="entry name" value="ENV polyprotein, receptor-binding domain"/>
    <property type="match status" value="1"/>
</dbReference>
<dbReference type="OMA" id="SHFCINA"/>
<keyword evidence="2" id="KW-0472">Membrane</keyword>
<dbReference type="Ensembl" id="ENSNNAT00000017291.1">
    <property type="protein sequence ID" value="ENSNNAP00000016476.1"/>
    <property type="gene ID" value="ENSNNAG00000011096.1"/>
</dbReference>
<evidence type="ECO:0000256" key="2">
    <source>
        <dbReference type="SAM" id="Phobius"/>
    </source>
</evidence>
<dbReference type="Pfam" id="PF00047">
    <property type="entry name" value="ig"/>
    <property type="match status" value="1"/>
</dbReference>
<evidence type="ECO:0000256" key="3">
    <source>
        <dbReference type="SAM" id="SignalP"/>
    </source>
</evidence>
<dbReference type="InterPro" id="IPR008981">
    <property type="entry name" value="FMuLV_rcpt-bd"/>
</dbReference>